<sequence length="98" mass="9646">MSAILSNIRMTVLLAAALAPLSPALAGSASTATAAPAPATTGEAKVDPVCASYGAGFTRLSGSSTCVKISGNMQVDGYNQSYSAAGNPSALQPALRSQ</sequence>
<dbReference type="EMBL" id="QFQD01000001">
    <property type="protein sequence ID" value="PZQ85963.1"/>
    <property type="molecule type" value="Genomic_DNA"/>
</dbReference>
<dbReference type="Proteomes" id="UP000248887">
    <property type="component" value="Unassembled WGS sequence"/>
</dbReference>
<comment type="caution">
    <text evidence="2">The sequence shown here is derived from an EMBL/GenBank/DDBJ whole genome shotgun (WGS) entry which is preliminary data.</text>
</comment>
<name>A0A2W5T3N3_ANCNO</name>
<organism evidence="2 3">
    <name type="scientific">Ancylobacter novellus</name>
    <name type="common">Thiobacillus novellus</name>
    <dbReference type="NCBI Taxonomy" id="921"/>
    <lineage>
        <taxon>Bacteria</taxon>
        <taxon>Pseudomonadati</taxon>
        <taxon>Pseudomonadota</taxon>
        <taxon>Alphaproteobacteria</taxon>
        <taxon>Hyphomicrobiales</taxon>
        <taxon>Xanthobacteraceae</taxon>
        <taxon>Ancylobacter</taxon>
    </lineage>
</organism>
<evidence type="ECO:0000313" key="3">
    <source>
        <dbReference type="Proteomes" id="UP000248887"/>
    </source>
</evidence>
<reference evidence="2 3" key="1">
    <citation type="submission" date="2017-08" db="EMBL/GenBank/DDBJ databases">
        <title>Infants hospitalized years apart are colonized by the same room-sourced microbial strains.</title>
        <authorList>
            <person name="Brooks B."/>
            <person name="Olm M.R."/>
            <person name="Firek B.A."/>
            <person name="Baker R."/>
            <person name="Thomas B.C."/>
            <person name="Morowitz M.J."/>
            <person name="Banfield J.F."/>
        </authorList>
    </citation>
    <scope>NUCLEOTIDE SEQUENCE [LARGE SCALE GENOMIC DNA]</scope>
    <source>
        <strain evidence="2">S2_005_001_R2_27</strain>
    </source>
</reference>
<proteinExistence type="predicted"/>
<evidence type="ECO:0008006" key="4">
    <source>
        <dbReference type="Google" id="ProtNLM"/>
    </source>
</evidence>
<evidence type="ECO:0000256" key="1">
    <source>
        <dbReference type="SAM" id="SignalP"/>
    </source>
</evidence>
<dbReference type="AlphaFoldDB" id="A0A2W5T3N3"/>
<accession>A0A2W5T3N3</accession>
<protein>
    <recommendedName>
        <fullName evidence="4">Porin</fullName>
    </recommendedName>
</protein>
<feature type="signal peptide" evidence="1">
    <location>
        <begin position="1"/>
        <end position="26"/>
    </location>
</feature>
<feature type="chain" id="PRO_5016163512" description="Porin" evidence="1">
    <location>
        <begin position="27"/>
        <end position="98"/>
    </location>
</feature>
<evidence type="ECO:0000313" key="2">
    <source>
        <dbReference type="EMBL" id="PZQ85963.1"/>
    </source>
</evidence>
<keyword evidence="1" id="KW-0732">Signal</keyword>
<gene>
    <name evidence="2" type="ORF">DI549_00280</name>
</gene>